<reference evidence="2 3" key="1">
    <citation type="journal article" date="2018" name="Science">
        <title>The opium poppy genome and morphinan production.</title>
        <authorList>
            <person name="Guo L."/>
            <person name="Winzer T."/>
            <person name="Yang X."/>
            <person name="Li Y."/>
            <person name="Ning Z."/>
            <person name="He Z."/>
            <person name="Teodor R."/>
            <person name="Lu Y."/>
            <person name="Bowser T.A."/>
            <person name="Graham I.A."/>
            <person name="Ye K."/>
        </authorList>
    </citation>
    <scope>NUCLEOTIDE SEQUENCE [LARGE SCALE GENOMIC DNA]</scope>
    <source>
        <strain evidence="3">cv. HN1</strain>
        <tissue evidence="2">Leaves</tissue>
    </source>
</reference>
<keyword evidence="3" id="KW-1185">Reference proteome</keyword>
<feature type="coiled-coil region" evidence="1">
    <location>
        <begin position="22"/>
        <end position="63"/>
    </location>
</feature>
<name>A0A4Y7L1F9_PAPSO</name>
<sequence length="100" mass="11715">MGYDVEKLWERYHELMSIAVDEANNRKIKEELEAKMRDLEGKAQITRNRMAVLRKEMVQLEASSKIQVEGTQNLESKIRKCTLKEEVNFVNFKAAATKPW</sequence>
<organism evidence="2 3">
    <name type="scientific">Papaver somniferum</name>
    <name type="common">Opium poppy</name>
    <dbReference type="NCBI Taxonomy" id="3469"/>
    <lineage>
        <taxon>Eukaryota</taxon>
        <taxon>Viridiplantae</taxon>
        <taxon>Streptophyta</taxon>
        <taxon>Embryophyta</taxon>
        <taxon>Tracheophyta</taxon>
        <taxon>Spermatophyta</taxon>
        <taxon>Magnoliopsida</taxon>
        <taxon>Ranunculales</taxon>
        <taxon>Papaveraceae</taxon>
        <taxon>Papaveroideae</taxon>
        <taxon>Papaver</taxon>
    </lineage>
</organism>
<gene>
    <name evidence="2" type="ORF">C5167_002401</name>
</gene>
<proteinExistence type="predicted"/>
<evidence type="ECO:0000313" key="3">
    <source>
        <dbReference type="Proteomes" id="UP000316621"/>
    </source>
</evidence>
<dbReference type="Proteomes" id="UP000316621">
    <property type="component" value="Chromosome 9"/>
</dbReference>
<dbReference type="Gramene" id="RZC78181">
    <property type="protein sequence ID" value="RZC78181"/>
    <property type="gene ID" value="C5167_002401"/>
</dbReference>
<accession>A0A4Y7L1F9</accession>
<protein>
    <submittedName>
        <fullName evidence="2">Uncharacterized protein</fullName>
    </submittedName>
</protein>
<dbReference type="AlphaFoldDB" id="A0A4Y7L1F9"/>
<dbReference type="EMBL" id="CM010723">
    <property type="protein sequence ID" value="RZC78181.1"/>
    <property type="molecule type" value="Genomic_DNA"/>
</dbReference>
<evidence type="ECO:0000256" key="1">
    <source>
        <dbReference type="SAM" id="Coils"/>
    </source>
</evidence>
<keyword evidence="1" id="KW-0175">Coiled coil</keyword>
<evidence type="ECO:0000313" key="2">
    <source>
        <dbReference type="EMBL" id="RZC78181.1"/>
    </source>
</evidence>